<evidence type="ECO:0000313" key="1">
    <source>
        <dbReference type="Ensembl" id="ENSCJPP00005012157.1"/>
    </source>
</evidence>
<dbReference type="Proteomes" id="UP000694412">
    <property type="component" value="Chromosome 28"/>
</dbReference>
<name>A0A8C2YAJ2_COTJA</name>
<sequence length="78" mass="9009">VPYQHKDKPQKQRLRVPSHPFVLWFCDCQPDCVAQGTALPREVTTEDFCKTAFFSSFDCREGGKQQKGTSWREVLQCS</sequence>
<keyword evidence="2" id="KW-1185">Reference proteome</keyword>
<dbReference type="Ensembl" id="ENSCJPT00005017637.1">
    <property type="protein sequence ID" value="ENSCJPP00005012157.1"/>
    <property type="gene ID" value="ENSCJPG00005010346.1"/>
</dbReference>
<organism evidence="1 2">
    <name type="scientific">Coturnix japonica</name>
    <name type="common">Japanese quail</name>
    <name type="synonym">Coturnix coturnix japonica</name>
    <dbReference type="NCBI Taxonomy" id="93934"/>
    <lineage>
        <taxon>Eukaryota</taxon>
        <taxon>Metazoa</taxon>
        <taxon>Chordata</taxon>
        <taxon>Craniata</taxon>
        <taxon>Vertebrata</taxon>
        <taxon>Euteleostomi</taxon>
        <taxon>Archelosauria</taxon>
        <taxon>Archosauria</taxon>
        <taxon>Dinosauria</taxon>
        <taxon>Saurischia</taxon>
        <taxon>Theropoda</taxon>
        <taxon>Coelurosauria</taxon>
        <taxon>Aves</taxon>
        <taxon>Neognathae</taxon>
        <taxon>Galloanserae</taxon>
        <taxon>Galliformes</taxon>
        <taxon>Phasianidae</taxon>
        <taxon>Perdicinae</taxon>
        <taxon>Coturnix</taxon>
    </lineage>
</organism>
<reference evidence="1" key="1">
    <citation type="submission" date="2015-11" db="EMBL/GenBank/DDBJ databases">
        <authorList>
            <consortium name="International Coturnix japonica Genome Analysis Consortium"/>
            <person name="Warren W."/>
            <person name="Burt D.W."/>
            <person name="Antin P.B."/>
            <person name="Lanford R."/>
            <person name="Gros J."/>
            <person name="Wilson R.K."/>
        </authorList>
    </citation>
    <scope>NUCLEOTIDE SEQUENCE [LARGE SCALE GENOMIC DNA]</scope>
</reference>
<evidence type="ECO:0000313" key="2">
    <source>
        <dbReference type="Proteomes" id="UP000694412"/>
    </source>
</evidence>
<proteinExistence type="predicted"/>
<accession>A0A8C2YAJ2</accession>
<reference evidence="1" key="3">
    <citation type="submission" date="2025-09" db="UniProtKB">
        <authorList>
            <consortium name="Ensembl"/>
        </authorList>
    </citation>
    <scope>IDENTIFICATION</scope>
</reference>
<reference evidence="1" key="2">
    <citation type="submission" date="2025-08" db="UniProtKB">
        <authorList>
            <consortium name="Ensembl"/>
        </authorList>
    </citation>
    <scope>IDENTIFICATION</scope>
</reference>
<dbReference type="AlphaFoldDB" id="A0A8C2YAJ2"/>
<protein>
    <submittedName>
        <fullName evidence="1">Uncharacterized protein</fullName>
    </submittedName>
</protein>